<sequence length="143" mass="15658">MSFITSADAIFMLTVQTLFNAPVRLENWSADRAWEAAAIEQAETRMSIDGKLNAGWVPNPVEMTLGLQPNSDSCIMFEGISTSQAGARTLYSLGGEITLPGLGRKYTLVTGYLVSASPLPSAGRLLEERQFTIRWERVYPVGI</sequence>
<organism evidence="1 2">
    <name type="scientific">Asaia krungthepensis NRIC 0535</name>
    <dbReference type="NCBI Taxonomy" id="1307925"/>
    <lineage>
        <taxon>Bacteria</taxon>
        <taxon>Pseudomonadati</taxon>
        <taxon>Pseudomonadota</taxon>
        <taxon>Alphaproteobacteria</taxon>
        <taxon>Acetobacterales</taxon>
        <taxon>Acetobacteraceae</taxon>
        <taxon>Asaia</taxon>
    </lineage>
</organism>
<evidence type="ECO:0000313" key="1">
    <source>
        <dbReference type="EMBL" id="GBQ88960.1"/>
    </source>
</evidence>
<accession>A0ABQ0Q303</accession>
<reference evidence="1" key="1">
    <citation type="submission" date="2013-04" db="EMBL/GenBank/DDBJ databases">
        <title>The genome sequencing project of 58 acetic acid bacteria.</title>
        <authorList>
            <person name="Okamoto-Kainuma A."/>
            <person name="Ishikawa M."/>
            <person name="Umino S."/>
            <person name="Koizumi Y."/>
            <person name="Shiwa Y."/>
            <person name="Yoshikawa H."/>
            <person name="Matsutani M."/>
            <person name="Matsushita K."/>
        </authorList>
    </citation>
    <scope>NUCLEOTIDE SEQUENCE</scope>
    <source>
        <strain evidence="1">NRIC 0535</strain>
    </source>
</reference>
<dbReference type="RefSeq" id="WP_264815527.1">
    <property type="nucleotide sequence ID" value="NZ_BAPV01000012.1"/>
</dbReference>
<dbReference type="Proteomes" id="UP001062776">
    <property type="component" value="Unassembled WGS sequence"/>
</dbReference>
<dbReference type="EMBL" id="BAPV01000012">
    <property type="protein sequence ID" value="GBQ88960.1"/>
    <property type="molecule type" value="Genomic_DNA"/>
</dbReference>
<dbReference type="InterPro" id="IPR054440">
    <property type="entry name" value="Gp32-like"/>
</dbReference>
<gene>
    <name evidence="1" type="ORF">AA0535_1674</name>
</gene>
<proteinExistence type="predicted"/>
<protein>
    <submittedName>
        <fullName evidence="1">Uncharacterized protein</fullName>
    </submittedName>
</protein>
<comment type="caution">
    <text evidence="1">The sequence shown here is derived from an EMBL/GenBank/DDBJ whole genome shotgun (WGS) entry which is preliminary data.</text>
</comment>
<keyword evidence="2" id="KW-1185">Reference proteome</keyword>
<evidence type="ECO:0000313" key="2">
    <source>
        <dbReference type="Proteomes" id="UP001062776"/>
    </source>
</evidence>
<name>A0ABQ0Q303_9PROT</name>
<dbReference type="Pfam" id="PF22764">
    <property type="entry name" value="E217_Gp32"/>
    <property type="match status" value="1"/>
</dbReference>